<dbReference type="EMBL" id="UZAD01001945">
    <property type="protein sequence ID" value="VDN85461.1"/>
    <property type="molecule type" value="Genomic_DNA"/>
</dbReference>
<accession>A0A0N4T7X5</accession>
<evidence type="ECO:0000313" key="3">
    <source>
        <dbReference type="WBParaSite" id="BPAG_0000431201-mRNA-1"/>
    </source>
</evidence>
<reference evidence="1 2" key="2">
    <citation type="submission" date="2018-11" db="EMBL/GenBank/DDBJ databases">
        <authorList>
            <consortium name="Pathogen Informatics"/>
        </authorList>
    </citation>
    <scope>NUCLEOTIDE SEQUENCE [LARGE SCALE GENOMIC DNA]</scope>
</reference>
<reference evidence="3" key="1">
    <citation type="submission" date="2017-02" db="UniProtKB">
        <authorList>
            <consortium name="WormBaseParasite"/>
        </authorList>
    </citation>
    <scope>IDENTIFICATION</scope>
</reference>
<dbReference type="WBParaSite" id="BPAG_0000431201-mRNA-1">
    <property type="protein sequence ID" value="BPAG_0000431201-mRNA-1"/>
    <property type="gene ID" value="BPAG_0000431201"/>
</dbReference>
<gene>
    <name evidence="1" type="ORF">BPAG_LOCUS4275</name>
</gene>
<keyword evidence="2" id="KW-1185">Reference proteome</keyword>
<evidence type="ECO:0000313" key="2">
    <source>
        <dbReference type="Proteomes" id="UP000278627"/>
    </source>
</evidence>
<name>A0A0N4T7X5_BRUPA</name>
<dbReference type="AlphaFoldDB" id="A0A0N4T7X5"/>
<dbReference type="Proteomes" id="UP000278627">
    <property type="component" value="Unassembled WGS sequence"/>
</dbReference>
<protein>
    <submittedName>
        <fullName evidence="3">Transposase</fullName>
    </submittedName>
</protein>
<organism evidence="3">
    <name type="scientific">Brugia pahangi</name>
    <name type="common">Filarial nematode worm</name>
    <dbReference type="NCBI Taxonomy" id="6280"/>
    <lineage>
        <taxon>Eukaryota</taxon>
        <taxon>Metazoa</taxon>
        <taxon>Ecdysozoa</taxon>
        <taxon>Nematoda</taxon>
        <taxon>Chromadorea</taxon>
        <taxon>Rhabditida</taxon>
        <taxon>Spirurina</taxon>
        <taxon>Spiruromorpha</taxon>
        <taxon>Filarioidea</taxon>
        <taxon>Onchocercidae</taxon>
        <taxon>Brugia</taxon>
    </lineage>
</organism>
<evidence type="ECO:0000313" key="1">
    <source>
        <dbReference type="EMBL" id="VDN85461.1"/>
    </source>
</evidence>
<proteinExistence type="predicted"/>
<sequence length="50" mass="5598">MSHGRILSTDRCYRGLTLLRTLAIAIHISYISTSDNSAAGAWKDVRKSYK</sequence>